<proteinExistence type="predicted"/>
<dbReference type="RefSeq" id="WP_144255724.1">
    <property type="nucleotide sequence ID" value="NZ_VJZT01000003.1"/>
</dbReference>
<gene>
    <name evidence="2" type="ORF">FNW21_05440</name>
</gene>
<dbReference type="OrthoDB" id="1374136at2"/>
<feature type="transmembrane region" description="Helical" evidence="1">
    <location>
        <begin position="53"/>
        <end position="72"/>
    </location>
</feature>
<accession>A0A553E8Y3</accession>
<dbReference type="Proteomes" id="UP000316371">
    <property type="component" value="Unassembled WGS sequence"/>
</dbReference>
<sequence length="154" mass="17430">MITNYSTETKIETVTEENSLYVVSGSKVIFKNHDAIVNLNQISNCRLVTNRNITTNVIQLVFSGLLLGIVLPLVESNILFQGITLAVIQLFIIVAFRKKYYSYKLLINKSGYCFNEISIDEENLHFAKLFLSKFPAFVATKNNRPAEFQLLTGT</sequence>
<name>A0A553E8Y3_9FLAO</name>
<keyword evidence="1" id="KW-0812">Transmembrane</keyword>
<keyword evidence="3" id="KW-1185">Reference proteome</keyword>
<evidence type="ECO:0000313" key="3">
    <source>
        <dbReference type="Proteomes" id="UP000316371"/>
    </source>
</evidence>
<dbReference type="AlphaFoldDB" id="A0A553E8Y3"/>
<keyword evidence="1" id="KW-1133">Transmembrane helix</keyword>
<evidence type="ECO:0000313" key="2">
    <source>
        <dbReference type="EMBL" id="TRX41538.1"/>
    </source>
</evidence>
<dbReference type="EMBL" id="VJZT01000003">
    <property type="protein sequence ID" value="TRX41538.1"/>
    <property type="molecule type" value="Genomic_DNA"/>
</dbReference>
<organism evidence="2 3">
    <name type="scientific">Flavobacterium restrictum</name>
    <dbReference type="NCBI Taxonomy" id="2594428"/>
    <lineage>
        <taxon>Bacteria</taxon>
        <taxon>Pseudomonadati</taxon>
        <taxon>Bacteroidota</taxon>
        <taxon>Flavobacteriia</taxon>
        <taxon>Flavobacteriales</taxon>
        <taxon>Flavobacteriaceae</taxon>
        <taxon>Flavobacterium</taxon>
    </lineage>
</organism>
<keyword evidence="1" id="KW-0472">Membrane</keyword>
<protein>
    <submittedName>
        <fullName evidence="2">Uncharacterized protein</fullName>
    </submittedName>
</protein>
<comment type="caution">
    <text evidence="2">The sequence shown here is derived from an EMBL/GenBank/DDBJ whole genome shotgun (WGS) entry which is preliminary data.</text>
</comment>
<feature type="transmembrane region" description="Helical" evidence="1">
    <location>
        <begin position="78"/>
        <end position="96"/>
    </location>
</feature>
<reference evidence="2 3" key="1">
    <citation type="submission" date="2019-07" db="EMBL/GenBank/DDBJ databases">
        <title>Novel species of Flavobacterium.</title>
        <authorList>
            <person name="Liu Q."/>
            <person name="Xin Y.-H."/>
        </authorList>
    </citation>
    <scope>NUCLEOTIDE SEQUENCE [LARGE SCALE GENOMIC DNA]</scope>
    <source>
        <strain evidence="2 3">LB1R34</strain>
    </source>
</reference>
<evidence type="ECO:0000256" key="1">
    <source>
        <dbReference type="SAM" id="Phobius"/>
    </source>
</evidence>